<feature type="signal peptide" evidence="6">
    <location>
        <begin position="1"/>
        <end position="16"/>
    </location>
</feature>
<dbReference type="GO" id="GO:0006508">
    <property type="term" value="P:proteolysis"/>
    <property type="evidence" value="ECO:0007669"/>
    <property type="project" value="UniProtKB-KW"/>
</dbReference>
<dbReference type="InterPro" id="IPR001314">
    <property type="entry name" value="Peptidase_S1A"/>
</dbReference>
<proteinExistence type="inferred from homology"/>
<dbReference type="InterPro" id="IPR043504">
    <property type="entry name" value="Peptidase_S1_PA_chymotrypsin"/>
</dbReference>
<evidence type="ECO:0000259" key="7">
    <source>
        <dbReference type="PROSITE" id="PS50240"/>
    </source>
</evidence>
<feature type="domain" description="Peptidase S1" evidence="7">
    <location>
        <begin position="23"/>
        <end position="264"/>
    </location>
</feature>
<dbReference type="PANTHER" id="PTHR24276">
    <property type="entry name" value="POLYSERASE-RELATED"/>
    <property type="match status" value="1"/>
</dbReference>
<organism evidence="8">
    <name type="scientific">Strongyloides ratti</name>
    <name type="common">Parasitic roundworm</name>
    <dbReference type="NCBI Taxonomy" id="34506"/>
    <lineage>
        <taxon>Eukaryota</taxon>
        <taxon>Metazoa</taxon>
        <taxon>Ecdysozoa</taxon>
        <taxon>Nematoda</taxon>
        <taxon>Chromadorea</taxon>
        <taxon>Rhabditida</taxon>
        <taxon>Tylenchina</taxon>
        <taxon>Panagrolaimomorpha</taxon>
        <taxon>Strongyloidoidea</taxon>
        <taxon>Strongyloididae</taxon>
        <taxon>Strongyloides</taxon>
    </lineage>
</organism>
<dbReference type="WormBase" id="SRAE_X000010900">
    <property type="protein sequence ID" value="SRP04428"/>
    <property type="gene ID" value="WBGene00265664"/>
</dbReference>
<keyword evidence="2" id="KW-0645">Protease</keyword>
<name>A0A090N0J1_STRRB</name>
<dbReference type="EMBL" id="LN609530">
    <property type="protein sequence ID" value="CEF70778.1"/>
    <property type="molecule type" value="Genomic_DNA"/>
</dbReference>
<evidence type="ECO:0000313" key="10">
    <source>
        <dbReference type="WBParaSite" id="SRAE_X000010900.1"/>
    </source>
</evidence>
<evidence type="ECO:0000313" key="8">
    <source>
        <dbReference type="EMBL" id="CEF70778.1"/>
    </source>
</evidence>
<dbReference type="Pfam" id="PF00089">
    <property type="entry name" value="Trypsin"/>
    <property type="match status" value="1"/>
</dbReference>
<evidence type="ECO:0000256" key="6">
    <source>
        <dbReference type="SAM" id="SignalP"/>
    </source>
</evidence>
<keyword evidence="9" id="KW-1185">Reference proteome</keyword>
<evidence type="ECO:0000313" key="11">
    <source>
        <dbReference type="WormBase" id="SRAE_X000010900"/>
    </source>
</evidence>
<dbReference type="Proteomes" id="UP000035682">
    <property type="component" value="Unplaced"/>
</dbReference>
<feature type="chain" id="PRO_5015031486" evidence="6">
    <location>
        <begin position="17"/>
        <end position="289"/>
    </location>
</feature>
<dbReference type="RefSeq" id="XP_024509974.1">
    <property type="nucleotide sequence ID" value="XM_024644413.1"/>
</dbReference>
<evidence type="ECO:0000256" key="4">
    <source>
        <dbReference type="ARBA" id="ARBA00022825"/>
    </source>
</evidence>
<dbReference type="GeneID" id="36383157"/>
<dbReference type="PRINTS" id="PR00722">
    <property type="entry name" value="CHYMOTRYPSIN"/>
</dbReference>
<protein>
    <submittedName>
        <fullName evidence="8">Peptidase S1 domain and Peptidase S1A, chymotrypsin-type family and Trypsin-like cysteine/serine peptidase domain-containing protein</fullName>
    </submittedName>
</protein>
<dbReference type="AlphaFoldDB" id="A0A090N0J1"/>
<keyword evidence="6" id="KW-0732">Signal</keyword>
<evidence type="ECO:0000256" key="1">
    <source>
        <dbReference type="ARBA" id="ARBA00007664"/>
    </source>
</evidence>
<dbReference type="InterPro" id="IPR018114">
    <property type="entry name" value="TRYPSIN_HIS"/>
</dbReference>
<dbReference type="STRING" id="34506.A0A090N0J1"/>
<dbReference type="CTD" id="36383157"/>
<evidence type="ECO:0000313" key="9">
    <source>
        <dbReference type="Proteomes" id="UP000035682"/>
    </source>
</evidence>
<dbReference type="OrthoDB" id="6353231at2759"/>
<reference evidence="10" key="2">
    <citation type="submission" date="2020-12" db="UniProtKB">
        <authorList>
            <consortium name="WormBaseParasite"/>
        </authorList>
    </citation>
    <scope>IDENTIFICATION</scope>
</reference>
<dbReference type="GO" id="GO:0004252">
    <property type="term" value="F:serine-type endopeptidase activity"/>
    <property type="evidence" value="ECO:0007669"/>
    <property type="project" value="InterPro"/>
</dbReference>
<dbReference type="PROSITE" id="PS50240">
    <property type="entry name" value="TRYPSIN_DOM"/>
    <property type="match status" value="1"/>
</dbReference>
<dbReference type="InterPro" id="IPR001254">
    <property type="entry name" value="Trypsin_dom"/>
</dbReference>
<evidence type="ECO:0000256" key="3">
    <source>
        <dbReference type="ARBA" id="ARBA00022801"/>
    </source>
</evidence>
<comment type="similarity">
    <text evidence="1">Belongs to the peptidase S1 family.</text>
</comment>
<evidence type="ECO:0000256" key="2">
    <source>
        <dbReference type="ARBA" id="ARBA00022670"/>
    </source>
</evidence>
<dbReference type="PANTHER" id="PTHR24276:SF98">
    <property type="entry name" value="FI18310P1-RELATED"/>
    <property type="match status" value="1"/>
</dbReference>
<dbReference type="SMART" id="SM00020">
    <property type="entry name" value="Tryp_SPc"/>
    <property type="match status" value="1"/>
</dbReference>
<dbReference type="PROSITE" id="PS00134">
    <property type="entry name" value="TRYPSIN_HIS"/>
    <property type="match status" value="1"/>
</dbReference>
<sequence>MFIKLIFIILIKILYGDDSIPVVHLFIKDQTENMDTSIGEGSCTGTILGGKYILTAAHCVFTANHCNDNLKNDFKNLSIPPKRLKIEYDTFCSHLRTACYENDEPKIARVNKIYVHKNYIENYCKEADLAILELQNDIGSKLMAVNSNKTFLPDKLLGFGFGDNPRNKQDSFKLQSDEFIITKCLHSKIPNGTFCTDESVSNFCKGDSGGPLMTVDRVIYGVVSGGTNCDYLENMLSKGKREIFKGNISYDVSNFLNFICSIIQQDKNNPVYGCEEYTDVLNNETEIFF</sequence>
<dbReference type="InterPro" id="IPR050430">
    <property type="entry name" value="Peptidase_S1"/>
</dbReference>
<dbReference type="Gene3D" id="2.40.10.10">
    <property type="entry name" value="Trypsin-like serine proteases"/>
    <property type="match status" value="2"/>
</dbReference>
<gene>
    <name evidence="8 10 11" type="ORF">SRAE_X000010900</name>
</gene>
<keyword evidence="3" id="KW-0378">Hydrolase</keyword>
<accession>A0A090N0J1</accession>
<dbReference type="WBParaSite" id="SRAE_X000010900.1">
    <property type="protein sequence ID" value="SRAE_X000010900.1"/>
    <property type="gene ID" value="WBGene00265664"/>
</dbReference>
<keyword evidence="5" id="KW-1015">Disulfide bond</keyword>
<dbReference type="SUPFAM" id="SSF50494">
    <property type="entry name" value="Trypsin-like serine proteases"/>
    <property type="match status" value="1"/>
</dbReference>
<keyword evidence="4" id="KW-0720">Serine protease</keyword>
<reference evidence="8 9" key="1">
    <citation type="submission" date="2014-09" db="EMBL/GenBank/DDBJ databases">
        <authorList>
            <person name="Martin A.A."/>
        </authorList>
    </citation>
    <scope>NUCLEOTIDE SEQUENCE</scope>
    <source>
        <strain evidence="9">ED321</strain>
        <strain evidence="8">ED321 Heterogonic</strain>
    </source>
</reference>
<evidence type="ECO:0000256" key="5">
    <source>
        <dbReference type="ARBA" id="ARBA00023157"/>
    </source>
</evidence>
<dbReference type="InterPro" id="IPR009003">
    <property type="entry name" value="Peptidase_S1_PA"/>
</dbReference>